<comment type="similarity">
    <text evidence="1">Belongs to the sigma-70 factor family. ECF subfamily.</text>
</comment>
<keyword evidence="8" id="KW-1185">Reference proteome</keyword>
<dbReference type="EMBL" id="FRFG01000084">
    <property type="protein sequence ID" value="SHO58909.1"/>
    <property type="molecule type" value="Genomic_DNA"/>
</dbReference>
<organism evidence="7 8">
    <name type="scientific">Vibrio quintilis</name>
    <dbReference type="NCBI Taxonomy" id="1117707"/>
    <lineage>
        <taxon>Bacteria</taxon>
        <taxon>Pseudomonadati</taxon>
        <taxon>Pseudomonadota</taxon>
        <taxon>Gammaproteobacteria</taxon>
        <taxon>Vibrionales</taxon>
        <taxon>Vibrionaceae</taxon>
        <taxon>Vibrio</taxon>
    </lineage>
</organism>
<evidence type="ECO:0000256" key="5">
    <source>
        <dbReference type="ARBA" id="ARBA00023163"/>
    </source>
</evidence>
<dbReference type="PANTHER" id="PTHR43133:SF8">
    <property type="entry name" value="RNA POLYMERASE SIGMA FACTOR HI_1459-RELATED"/>
    <property type="match status" value="1"/>
</dbReference>
<keyword evidence="5" id="KW-0804">Transcription</keyword>
<evidence type="ECO:0000313" key="8">
    <source>
        <dbReference type="Proteomes" id="UP000184600"/>
    </source>
</evidence>
<evidence type="ECO:0000313" key="7">
    <source>
        <dbReference type="EMBL" id="SHO58909.1"/>
    </source>
</evidence>
<protein>
    <submittedName>
        <fullName evidence="7">RNA polymerase sigma factor SigM</fullName>
    </submittedName>
</protein>
<proteinExistence type="inferred from homology"/>
<dbReference type="InterPro" id="IPR007627">
    <property type="entry name" value="RNA_pol_sigma70_r2"/>
</dbReference>
<dbReference type="GO" id="GO:0006352">
    <property type="term" value="P:DNA-templated transcription initiation"/>
    <property type="evidence" value="ECO:0007669"/>
    <property type="project" value="InterPro"/>
</dbReference>
<dbReference type="InterPro" id="IPR014284">
    <property type="entry name" value="RNA_pol_sigma-70_dom"/>
</dbReference>
<dbReference type="OrthoDB" id="9803470at2"/>
<reference evidence="8" key="1">
    <citation type="submission" date="2016-12" db="EMBL/GenBank/DDBJ databases">
        <authorList>
            <person name="Rodrigo-Torres L."/>
            <person name="Arahal R.D."/>
            <person name="Lucena T."/>
        </authorList>
    </citation>
    <scope>NUCLEOTIDE SEQUENCE [LARGE SCALE GENOMIC DNA]</scope>
</reference>
<dbReference type="InterPro" id="IPR039425">
    <property type="entry name" value="RNA_pol_sigma-70-like"/>
</dbReference>
<evidence type="ECO:0000256" key="2">
    <source>
        <dbReference type="ARBA" id="ARBA00023015"/>
    </source>
</evidence>
<accession>A0A1M7Z1R8</accession>
<dbReference type="SUPFAM" id="SSF88946">
    <property type="entry name" value="Sigma2 domain of RNA polymerase sigma factors"/>
    <property type="match status" value="1"/>
</dbReference>
<dbReference type="SUPFAM" id="SSF88659">
    <property type="entry name" value="Sigma3 and sigma4 domains of RNA polymerase sigma factors"/>
    <property type="match status" value="1"/>
</dbReference>
<dbReference type="GO" id="GO:0016987">
    <property type="term" value="F:sigma factor activity"/>
    <property type="evidence" value="ECO:0007669"/>
    <property type="project" value="UniProtKB-KW"/>
</dbReference>
<gene>
    <name evidence="7" type="primary">sigM</name>
    <name evidence="7" type="ORF">VQ7734_04684</name>
</gene>
<keyword evidence="2" id="KW-0805">Transcription regulation</keyword>
<sequence>MNTNYQGNCVSNGFYPKKRDNKKILIREFINHSTGFWDIWETYEKLLFNYCFYNLTDKNYHDAEDLCRDTLVKAYEKIEIINPDTPVKGWLFRVARNTFYDQIRKNRVKEKYCKNELFIESTSQDALYQQVLNERLMKFIMKALSDVSKINDMIAMDYFINDKGYSQISSEYSISEAYARKVICRFRKKMKSNIPKQPASSGCLGMN</sequence>
<keyword evidence="4" id="KW-0238">DNA-binding</keyword>
<dbReference type="PANTHER" id="PTHR43133">
    <property type="entry name" value="RNA POLYMERASE ECF-TYPE SIGMA FACTO"/>
    <property type="match status" value="1"/>
</dbReference>
<dbReference type="GO" id="GO:0003677">
    <property type="term" value="F:DNA binding"/>
    <property type="evidence" value="ECO:0007669"/>
    <property type="project" value="UniProtKB-KW"/>
</dbReference>
<dbReference type="RefSeq" id="WP_073586350.1">
    <property type="nucleotide sequence ID" value="NZ_AP024897.1"/>
</dbReference>
<dbReference type="Gene3D" id="1.10.1740.10">
    <property type="match status" value="1"/>
</dbReference>
<keyword evidence="3" id="KW-0731">Sigma factor</keyword>
<dbReference type="InterPro" id="IPR013324">
    <property type="entry name" value="RNA_pol_sigma_r3/r4-like"/>
</dbReference>
<evidence type="ECO:0000256" key="4">
    <source>
        <dbReference type="ARBA" id="ARBA00023125"/>
    </source>
</evidence>
<evidence type="ECO:0000256" key="1">
    <source>
        <dbReference type="ARBA" id="ARBA00010641"/>
    </source>
</evidence>
<name>A0A1M7Z1R8_9VIBR</name>
<evidence type="ECO:0000256" key="3">
    <source>
        <dbReference type="ARBA" id="ARBA00023082"/>
    </source>
</evidence>
<dbReference type="STRING" id="1117707.VQ7734_04684"/>
<dbReference type="Pfam" id="PF04542">
    <property type="entry name" value="Sigma70_r2"/>
    <property type="match status" value="1"/>
</dbReference>
<dbReference type="NCBIfam" id="TIGR02937">
    <property type="entry name" value="sigma70-ECF"/>
    <property type="match status" value="1"/>
</dbReference>
<dbReference type="AlphaFoldDB" id="A0A1M7Z1R8"/>
<dbReference type="InterPro" id="IPR013325">
    <property type="entry name" value="RNA_pol_sigma_r2"/>
</dbReference>
<feature type="domain" description="RNA polymerase sigma-70 region 2" evidence="6">
    <location>
        <begin position="40"/>
        <end position="107"/>
    </location>
</feature>
<dbReference type="Proteomes" id="UP000184600">
    <property type="component" value="Unassembled WGS sequence"/>
</dbReference>
<evidence type="ECO:0000259" key="6">
    <source>
        <dbReference type="Pfam" id="PF04542"/>
    </source>
</evidence>